<dbReference type="OrthoDB" id="5145154at2"/>
<reference evidence="2 3" key="1">
    <citation type="submission" date="2019-09" db="EMBL/GenBank/DDBJ databases">
        <title>Mumia zhuanghuii sp. nov. isolated from the intestinal contents of plateau pika (Ochotona curzoniae) in the Qinghai-Tibet plateau of China.</title>
        <authorList>
            <person name="Tian Z."/>
        </authorList>
    </citation>
    <scope>NUCLEOTIDE SEQUENCE [LARGE SCALE GENOMIC DNA]</scope>
    <source>
        <strain evidence="3">350</strain>
    </source>
</reference>
<proteinExistence type="predicted"/>
<evidence type="ECO:0000256" key="1">
    <source>
        <dbReference type="SAM" id="Phobius"/>
    </source>
</evidence>
<evidence type="ECO:0008006" key="4">
    <source>
        <dbReference type="Google" id="ProtNLM"/>
    </source>
</evidence>
<evidence type="ECO:0000313" key="2">
    <source>
        <dbReference type="EMBL" id="KAA1420630.1"/>
    </source>
</evidence>
<accession>A0A5Q6RRL3</accession>
<keyword evidence="1" id="KW-0812">Transmembrane</keyword>
<keyword evidence="1" id="KW-1133">Transmembrane helix</keyword>
<dbReference type="EMBL" id="VDFQ02000005">
    <property type="protein sequence ID" value="KAA1420630.1"/>
    <property type="molecule type" value="Genomic_DNA"/>
</dbReference>
<protein>
    <recommendedName>
        <fullName evidence="4">DUF4178 domain-containing protein</fullName>
    </recommendedName>
</protein>
<dbReference type="AlphaFoldDB" id="A0A5Q6RRL3"/>
<feature type="transmembrane region" description="Helical" evidence="1">
    <location>
        <begin position="44"/>
        <end position="63"/>
    </location>
</feature>
<feature type="transmembrane region" description="Helical" evidence="1">
    <location>
        <begin position="20"/>
        <end position="38"/>
    </location>
</feature>
<organism evidence="2 3">
    <name type="scientific">Mumia zhuanghuii</name>
    <dbReference type="NCBI Taxonomy" id="2585211"/>
    <lineage>
        <taxon>Bacteria</taxon>
        <taxon>Bacillati</taxon>
        <taxon>Actinomycetota</taxon>
        <taxon>Actinomycetes</taxon>
        <taxon>Propionibacteriales</taxon>
        <taxon>Nocardioidaceae</taxon>
        <taxon>Mumia</taxon>
    </lineage>
</organism>
<comment type="caution">
    <text evidence="2">The sequence shown here is derived from an EMBL/GenBank/DDBJ whole genome shotgun (WGS) entry which is preliminary data.</text>
</comment>
<gene>
    <name evidence="2" type="ORF">FE697_016925</name>
</gene>
<evidence type="ECO:0000313" key="3">
    <source>
        <dbReference type="Proteomes" id="UP000307768"/>
    </source>
</evidence>
<sequence length="258" mass="27803">MSTGGSPTPEERFAVISRKAVVILAYALVAAAFTAFIADQTALGVVLVVIAFVTLVARALWTLRRGLRVVAARKKAQVPAAPIATPDAPSAVDRVVGDLVGINGDELPYAITASRSPDGVDVEVRWKSEEVRWQSLFVKGSVAYAWRMDLTLDPSTAHYRFTEHSATASTRTTVGADGVSARGAWSWKKGKTALQQSLTISEGADGQVVVGGGDARRTSWDGVAHIQPADAKVPVFTVLRNHGWRPRHDWFGARLFER</sequence>
<name>A0A5Q6RRL3_9ACTN</name>
<dbReference type="RefSeq" id="WP_149770799.1">
    <property type="nucleotide sequence ID" value="NZ_VDFQ02000005.1"/>
</dbReference>
<keyword evidence="1" id="KW-0472">Membrane</keyword>
<dbReference type="Proteomes" id="UP000307768">
    <property type="component" value="Unassembled WGS sequence"/>
</dbReference>